<evidence type="ECO:0000256" key="1">
    <source>
        <dbReference type="SAM" id="MobiDB-lite"/>
    </source>
</evidence>
<dbReference type="InterPro" id="IPR011333">
    <property type="entry name" value="SKP1/BTB/POZ_sf"/>
</dbReference>
<feature type="compositionally biased region" description="Polar residues" evidence="1">
    <location>
        <begin position="316"/>
        <end position="327"/>
    </location>
</feature>
<evidence type="ECO:0000313" key="3">
    <source>
        <dbReference type="EMBL" id="OLY83199.1"/>
    </source>
</evidence>
<reference evidence="3 4" key="1">
    <citation type="journal article" date="2016" name="Mol. Biol. Evol.">
        <title>Genome-Wide Survey of Gut Fungi (Harpellales) Reveals the First Horizontally Transferred Ubiquitin Gene from a Mosquito Host.</title>
        <authorList>
            <person name="Wang Y."/>
            <person name="White M.M."/>
            <person name="Kvist S."/>
            <person name="Moncalvo J.M."/>
        </authorList>
    </citation>
    <scope>NUCLEOTIDE SEQUENCE [LARGE SCALE GENOMIC DNA]</scope>
    <source>
        <strain evidence="3 4">ALG-7-W6</strain>
    </source>
</reference>
<dbReference type="InterPro" id="IPR002083">
    <property type="entry name" value="MATH/TRAF_dom"/>
</dbReference>
<feature type="domain" description="MATH" evidence="2">
    <location>
        <begin position="7"/>
        <end position="152"/>
    </location>
</feature>
<feature type="region of interest" description="Disordered" evidence="1">
    <location>
        <begin position="260"/>
        <end position="297"/>
    </location>
</feature>
<feature type="region of interest" description="Disordered" evidence="1">
    <location>
        <begin position="309"/>
        <end position="337"/>
    </location>
</feature>
<proteinExistence type="predicted"/>
<dbReference type="Gene3D" id="3.30.710.10">
    <property type="entry name" value="Potassium Channel Kv1.1, Chain A"/>
    <property type="match status" value="1"/>
</dbReference>
<feature type="region of interest" description="Disordered" evidence="1">
    <location>
        <begin position="452"/>
        <end position="478"/>
    </location>
</feature>
<evidence type="ECO:0000313" key="4">
    <source>
        <dbReference type="Proteomes" id="UP000187455"/>
    </source>
</evidence>
<comment type="caution">
    <text evidence="3">The sequence shown here is derived from an EMBL/GenBank/DDBJ whole genome shotgun (WGS) entry which is preliminary data.</text>
</comment>
<dbReference type="EMBL" id="LSSL01001017">
    <property type="protein sequence ID" value="OLY83199.1"/>
    <property type="molecule type" value="Genomic_DNA"/>
</dbReference>
<dbReference type="SUPFAM" id="SSF49599">
    <property type="entry name" value="TRAF domain-like"/>
    <property type="match status" value="1"/>
</dbReference>
<dbReference type="Gene3D" id="2.60.210.10">
    <property type="entry name" value="Apoptosis, Tumor Necrosis Factor Receptor Associated Protein 2, Chain A"/>
    <property type="match status" value="1"/>
</dbReference>
<sequence length="926" mass="106326">MNPHPRQYVYSWKVTNWSKLDTKAPEFSPSFKASGSTWNLLLTKRPISQSFSLYLVLQPKKKKKTIPKLSREKIKLSDLTKNSHNITRTNPPTGYKSTPHNVPSLPQIVDMSFHIIPQIHLENLVHGKEDFLSDNDIKECLYNDSLLISLKFRIIPKINIYGIPPSNKSLESCLPLPDEKNHNISSEIHLAFDSDQNKEPYTHQRPDFKPGIQTNLLNHHPHPKSLVSLSGHSKKHCCPVQPNVQKNKSSFKNLESDHKNNLESFKDSPTASQSTFFKSSTPNMPKSPNVTKNQKNQVASKENIINHAYESPINKPKSNPYSESPATDSKKDHQYPLNTCNDLDQNENWGKIKSVSYCVLVPKSSRFFGVPYDAFICINDPSISNKLISSLNENSEVLQKKPHHQKNLLKPKETTEKINIKFNDLNSKNENDTKHPITSPEYRKLAKHHKASSESLLSCPKVPGNKKTNGKLGNTGRRLPEVDKSLHEKSAIQASKHYCPSQKERIEYGFISLVYIWVHKEAIQEFSILLGSLIKQNAAHGFNGAYLTVPPHYPPAILRILEYIYYGNCFDLGVTPINLDINFIKALHENSHNCRQEKQSTNTLSKRSNQNPSLLSEAVLSRKIIDMNYELVVLEVAQTLKLSRYYSVKALENICWTILKSFINTSFTSLWAIWTYSEECSCNDVSKFCLEYSIFNSLKAMESPGFLITSEKCIQRFFSSDLHSVPERDLFLGLLKWAEFDPKNWIIGKNEPDSVWLKPIFGNIDHIYYNSKHIQMFDREYRECKPNELQYSTNHHFETPNQMTTLDHQNNSIQLEKYPRILSLENLLPLFNFNLFEKDFLLNVVETNKLVTSTNIGWKLLAGAFKFHAFGNKIGTHQKHARNSQIPSNLDKNSQKIRFYTKSDFSHHNQNEQNFKIVLGGNYQKT</sequence>
<feature type="compositionally biased region" description="Polar residues" evidence="1">
    <location>
        <begin position="267"/>
        <end position="297"/>
    </location>
</feature>
<dbReference type="STRING" id="133383.A0A1R0H235"/>
<dbReference type="PROSITE" id="PS50144">
    <property type="entry name" value="MATH"/>
    <property type="match status" value="1"/>
</dbReference>
<protein>
    <recommendedName>
        <fullName evidence="2">MATH domain-containing protein</fullName>
    </recommendedName>
</protein>
<dbReference type="Proteomes" id="UP000187455">
    <property type="component" value="Unassembled WGS sequence"/>
</dbReference>
<keyword evidence="4" id="KW-1185">Reference proteome</keyword>
<dbReference type="AlphaFoldDB" id="A0A1R0H235"/>
<accession>A0A1R0H235</accession>
<dbReference type="OrthoDB" id="191037at2759"/>
<gene>
    <name evidence="3" type="ORF">AYI68_g2670</name>
</gene>
<evidence type="ECO:0000259" key="2">
    <source>
        <dbReference type="PROSITE" id="PS50144"/>
    </source>
</evidence>
<organism evidence="3 4">
    <name type="scientific">Smittium mucronatum</name>
    <dbReference type="NCBI Taxonomy" id="133383"/>
    <lineage>
        <taxon>Eukaryota</taxon>
        <taxon>Fungi</taxon>
        <taxon>Fungi incertae sedis</taxon>
        <taxon>Zoopagomycota</taxon>
        <taxon>Kickxellomycotina</taxon>
        <taxon>Harpellomycetes</taxon>
        <taxon>Harpellales</taxon>
        <taxon>Legeriomycetaceae</taxon>
        <taxon>Smittium</taxon>
    </lineage>
</organism>
<dbReference type="InterPro" id="IPR008974">
    <property type="entry name" value="TRAF-like"/>
</dbReference>
<name>A0A1R0H235_9FUNG</name>